<evidence type="ECO:0000259" key="3">
    <source>
        <dbReference type="SMART" id="SM00244"/>
    </source>
</evidence>
<feature type="transmembrane region" description="Helical" evidence="2">
    <location>
        <begin position="44"/>
        <end position="66"/>
    </location>
</feature>
<dbReference type="CDD" id="cd03401">
    <property type="entry name" value="SPFH_prohibitin"/>
    <property type="match status" value="1"/>
</dbReference>
<organism evidence="4">
    <name type="scientific">candidate division WOR-3 bacterium</name>
    <dbReference type="NCBI Taxonomy" id="2052148"/>
    <lineage>
        <taxon>Bacteria</taxon>
        <taxon>Bacteria division WOR-3</taxon>
    </lineage>
</organism>
<dbReference type="PANTHER" id="PTHR23222:SF0">
    <property type="entry name" value="PROHIBITIN 1"/>
    <property type="match status" value="1"/>
</dbReference>
<dbReference type="PRINTS" id="PR00679">
    <property type="entry name" value="PROHIBITIN"/>
</dbReference>
<dbReference type="EMBL" id="DRBW01000157">
    <property type="protein sequence ID" value="HDM90338.1"/>
    <property type="molecule type" value="Genomic_DNA"/>
</dbReference>
<sequence length="318" mass="36825">MFAFFIVLVLLGIAVYYVLKKTSRVVITEKNGEVVTVRKVGLSSGLILAILGVLILLLIFFSIRIVPVGHAMVKFNVLTKRFSLSREGVTFVPPVIYKTYIYDLRRQEYTMSSRKGEGKKKNIDDSLWSPTKEGLQVGIDLTCWYRIKPDSVISLHRRIGPDYDEKVVRPAIRSIVRHVISEYPIMDVYSEKRRMIQGEILRRVRELLEKDGFIIEEIVLRDVHFTPDFSKAIEEKQIAQQEAERMKYVLEKERKEAERKKIEAEGTARAIEIVSRQLKRNPEYIKYLYVDKLSDKVQVIVSDQSTIMNLGDILKKGK</sequence>
<evidence type="ECO:0000256" key="2">
    <source>
        <dbReference type="SAM" id="Phobius"/>
    </source>
</evidence>
<dbReference type="SUPFAM" id="SSF117892">
    <property type="entry name" value="Band 7/SPFH domain"/>
    <property type="match status" value="1"/>
</dbReference>
<protein>
    <submittedName>
        <fullName evidence="4">Prohibitin family protein</fullName>
    </submittedName>
</protein>
<accession>A0A7C0XD72</accession>
<keyword evidence="2" id="KW-1133">Transmembrane helix</keyword>
<keyword evidence="1" id="KW-0175">Coiled coil</keyword>
<keyword evidence="2" id="KW-0812">Transmembrane</keyword>
<dbReference type="InterPro" id="IPR000163">
    <property type="entry name" value="Prohibitin"/>
</dbReference>
<name>A0A7C0XD72_UNCW3</name>
<proteinExistence type="predicted"/>
<evidence type="ECO:0000256" key="1">
    <source>
        <dbReference type="SAM" id="Coils"/>
    </source>
</evidence>
<feature type="domain" description="Band 7" evidence="3">
    <location>
        <begin position="61"/>
        <end position="237"/>
    </location>
</feature>
<dbReference type="PANTHER" id="PTHR23222">
    <property type="entry name" value="PROHIBITIN"/>
    <property type="match status" value="1"/>
</dbReference>
<dbReference type="SMART" id="SM00244">
    <property type="entry name" value="PHB"/>
    <property type="match status" value="1"/>
</dbReference>
<feature type="coiled-coil region" evidence="1">
    <location>
        <begin position="236"/>
        <end position="270"/>
    </location>
</feature>
<evidence type="ECO:0000313" key="4">
    <source>
        <dbReference type="EMBL" id="HDM90338.1"/>
    </source>
</evidence>
<dbReference type="GO" id="GO:0016020">
    <property type="term" value="C:membrane"/>
    <property type="evidence" value="ECO:0007669"/>
    <property type="project" value="InterPro"/>
</dbReference>
<dbReference type="InterPro" id="IPR001107">
    <property type="entry name" value="Band_7"/>
</dbReference>
<dbReference type="Pfam" id="PF01145">
    <property type="entry name" value="Band_7"/>
    <property type="match status" value="1"/>
</dbReference>
<dbReference type="Proteomes" id="UP000885931">
    <property type="component" value="Unassembled WGS sequence"/>
</dbReference>
<reference evidence="4" key="1">
    <citation type="journal article" date="2020" name="mSystems">
        <title>Genome- and Community-Level Interaction Insights into Carbon Utilization and Element Cycling Functions of Hydrothermarchaeota in Hydrothermal Sediment.</title>
        <authorList>
            <person name="Zhou Z."/>
            <person name="Liu Y."/>
            <person name="Xu W."/>
            <person name="Pan J."/>
            <person name="Luo Z.H."/>
            <person name="Li M."/>
        </authorList>
    </citation>
    <scope>NUCLEOTIDE SEQUENCE [LARGE SCALE GENOMIC DNA]</scope>
    <source>
        <strain evidence="4">HyVt-237</strain>
    </source>
</reference>
<keyword evidence="2" id="KW-0472">Membrane</keyword>
<dbReference type="InterPro" id="IPR036013">
    <property type="entry name" value="Band_7/SPFH_dom_sf"/>
</dbReference>
<dbReference type="Gene3D" id="3.30.479.30">
    <property type="entry name" value="Band 7 domain"/>
    <property type="match status" value="1"/>
</dbReference>
<comment type="caution">
    <text evidence="4">The sequence shown here is derived from an EMBL/GenBank/DDBJ whole genome shotgun (WGS) entry which is preliminary data.</text>
</comment>
<dbReference type="AlphaFoldDB" id="A0A7C0XD72"/>
<gene>
    <name evidence="4" type="ORF">ENG67_03905</name>
</gene>